<name>A0A9D4I6F9_DREPO</name>
<dbReference type="EMBL" id="JAIWYP010000010">
    <property type="protein sequence ID" value="KAH3751766.1"/>
    <property type="molecule type" value="Genomic_DNA"/>
</dbReference>
<gene>
    <name evidence="4" type="ORF">DPMN_186336</name>
</gene>
<evidence type="ECO:0000256" key="2">
    <source>
        <dbReference type="ARBA" id="ARBA00022525"/>
    </source>
</evidence>
<dbReference type="PANTHER" id="PTHR11475:SF4">
    <property type="entry name" value="CHORION PEROXIDASE"/>
    <property type="match status" value="1"/>
</dbReference>
<comment type="caution">
    <text evidence="4">The sequence shown here is derived from an EMBL/GenBank/DDBJ whole genome shotgun (WGS) entry which is preliminary data.</text>
</comment>
<sequence length="121" mass="14077">MQTCNLRLRTDLRIIHEKQCFVSIDISRKKHYIFRIIEETVRSFLFVNTSADTSFDLASLNIQRGRDHGLPSYNEFRKWCGLSSVSFWKTSSPGGLVDHNLEAITLLKAAGYRYCLSRRLF</sequence>
<dbReference type="Gene3D" id="1.10.640.10">
    <property type="entry name" value="Haem peroxidase domain superfamily, animal type"/>
    <property type="match status" value="1"/>
</dbReference>
<evidence type="ECO:0000313" key="4">
    <source>
        <dbReference type="EMBL" id="KAH3751766.1"/>
    </source>
</evidence>
<evidence type="ECO:0000313" key="5">
    <source>
        <dbReference type="Proteomes" id="UP000828390"/>
    </source>
</evidence>
<dbReference type="GO" id="GO:0005576">
    <property type="term" value="C:extracellular region"/>
    <property type="evidence" value="ECO:0007669"/>
    <property type="project" value="UniProtKB-SubCell"/>
</dbReference>
<accession>A0A9D4I6F9</accession>
<reference evidence="4" key="1">
    <citation type="journal article" date="2019" name="bioRxiv">
        <title>The Genome of the Zebra Mussel, Dreissena polymorpha: A Resource for Invasive Species Research.</title>
        <authorList>
            <person name="McCartney M.A."/>
            <person name="Auch B."/>
            <person name="Kono T."/>
            <person name="Mallez S."/>
            <person name="Zhang Y."/>
            <person name="Obille A."/>
            <person name="Becker A."/>
            <person name="Abrahante J.E."/>
            <person name="Garbe J."/>
            <person name="Badalamenti J.P."/>
            <person name="Herman A."/>
            <person name="Mangelson H."/>
            <person name="Liachko I."/>
            <person name="Sullivan S."/>
            <person name="Sone E.D."/>
            <person name="Koren S."/>
            <person name="Silverstein K.A.T."/>
            <person name="Beckman K.B."/>
            <person name="Gohl D.M."/>
        </authorList>
    </citation>
    <scope>NUCLEOTIDE SEQUENCE</scope>
    <source>
        <strain evidence="4">Duluth1</strain>
        <tissue evidence="4">Whole animal</tissue>
    </source>
</reference>
<keyword evidence="5" id="KW-1185">Reference proteome</keyword>
<dbReference type="Pfam" id="PF03098">
    <property type="entry name" value="An_peroxidase"/>
    <property type="match status" value="1"/>
</dbReference>
<dbReference type="InterPro" id="IPR019791">
    <property type="entry name" value="Haem_peroxidase_animal"/>
</dbReference>
<dbReference type="PANTHER" id="PTHR11475">
    <property type="entry name" value="OXIDASE/PEROXIDASE"/>
    <property type="match status" value="1"/>
</dbReference>
<protein>
    <submittedName>
        <fullName evidence="4">Uncharacterized protein</fullName>
    </submittedName>
</protein>
<keyword evidence="2" id="KW-0964">Secreted</keyword>
<reference evidence="4" key="2">
    <citation type="submission" date="2020-11" db="EMBL/GenBank/DDBJ databases">
        <authorList>
            <person name="McCartney M.A."/>
            <person name="Auch B."/>
            <person name="Kono T."/>
            <person name="Mallez S."/>
            <person name="Becker A."/>
            <person name="Gohl D.M."/>
            <person name="Silverstein K.A.T."/>
            <person name="Koren S."/>
            <person name="Bechman K.B."/>
            <person name="Herman A."/>
            <person name="Abrahante J.E."/>
            <person name="Garbe J."/>
        </authorList>
    </citation>
    <scope>NUCLEOTIDE SEQUENCE</scope>
    <source>
        <strain evidence="4">Duluth1</strain>
        <tissue evidence="4">Whole animal</tissue>
    </source>
</reference>
<dbReference type="SUPFAM" id="SSF48113">
    <property type="entry name" value="Heme-dependent peroxidases"/>
    <property type="match status" value="1"/>
</dbReference>
<dbReference type="GO" id="GO:0020037">
    <property type="term" value="F:heme binding"/>
    <property type="evidence" value="ECO:0007669"/>
    <property type="project" value="InterPro"/>
</dbReference>
<keyword evidence="3" id="KW-0325">Glycoprotein</keyword>
<dbReference type="Proteomes" id="UP000828390">
    <property type="component" value="Unassembled WGS sequence"/>
</dbReference>
<organism evidence="4 5">
    <name type="scientific">Dreissena polymorpha</name>
    <name type="common">Zebra mussel</name>
    <name type="synonym">Mytilus polymorpha</name>
    <dbReference type="NCBI Taxonomy" id="45954"/>
    <lineage>
        <taxon>Eukaryota</taxon>
        <taxon>Metazoa</taxon>
        <taxon>Spiralia</taxon>
        <taxon>Lophotrochozoa</taxon>
        <taxon>Mollusca</taxon>
        <taxon>Bivalvia</taxon>
        <taxon>Autobranchia</taxon>
        <taxon>Heteroconchia</taxon>
        <taxon>Euheterodonta</taxon>
        <taxon>Imparidentia</taxon>
        <taxon>Neoheterodontei</taxon>
        <taxon>Myida</taxon>
        <taxon>Dreissenoidea</taxon>
        <taxon>Dreissenidae</taxon>
        <taxon>Dreissena</taxon>
    </lineage>
</organism>
<dbReference type="InterPro" id="IPR037120">
    <property type="entry name" value="Haem_peroxidase_sf_animal"/>
</dbReference>
<evidence type="ECO:0000256" key="1">
    <source>
        <dbReference type="ARBA" id="ARBA00004613"/>
    </source>
</evidence>
<evidence type="ECO:0000256" key="3">
    <source>
        <dbReference type="ARBA" id="ARBA00023180"/>
    </source>
</evidence>
<dbReference type="GO" id="GO:0006979">
    <property type="term" value="P:response to oxidative stress"/>
    <property type="evidence" value="ECO:0007669"/>
    <property type="project" value="InterPro"/>
</dbReference>
<dbReference type="InterPro" id="IPR010255">
    <property type="entry name" value="Haem_peroxidase_sf"/>
</dbReference>
<proteinExistence type="predicted"/>
<comment type="subcellular location">
    <subcellularLocation>
        <location evidence="1">Secreted</location>
    </subcellularLocation>
</comment>
<dbReference type="AlphaFoldDB" id="A0A9D4I6F9"/>
<dbReference type="PROSITE" id="PS50292">
    <property type="entry name" value="PEROXIDASE_3"/>
    <property type="match status" value="1"/>
</dbReference>
<dbReference type="GO" id="GO:0004601">
    <property type="term" value="F:peroxidase activity"/>
    <property type="evidence" value="ECO:0007669"/>
    <property type="project" value="InterPro"/>
</dbReference>